<proteinExistence type="predicted"/>
<evidence type="ECO:0000313" key="1">
    <source>
        <dbReference type="EMBL" id="KAF2768203.1"/>
    </source>
</evidence>
<dbReference type="AlphaFoldDB" id="A0A6G1L5J2"/>
<protein>
    <submittedName>
        <fullName evidence="1">Uncharacterized protein</fullName>
    </submittedName>
</protein>
<evidence type="ECO:0000313" key="2">
    <source>
        <dbReference type="Proteomes" id="UP000799436"/>
    </source>
</evidence>
<keyword evidence="2" id="KW-1185">Reference proteome</keyword>
<name>A0A6G1L5J2_9PEZI</name>
<dbReference type="Proteomes" id="UP000799436">
    <property type="component" value="Unassembled WGS sequence"/>
</dbReference>
<organism evidence="1 2">
    <name type="scientific">Teratosphaeria nubilosa</name>
    <dbReference type="NCBI Taxonomy" id="161662"/>
    <lineage>
        <taxon>Eukaryota</taxon>
        <taxon>Fungi</taxon>
        <taxon>Dikarya</taxon>
        <taxon>Ascomycota</taxon>
        <taxon>Pezizomycotina</taxon>
        <taxon>Dothideomycetes</taxon>
        <taxon>Dothideomycetidae</taxon>
        <taxon>Mycosphaerellales</taxon>
        <taxon>Teratosphaeriaceae</taxon>
        <taxon>Teratosphaeria</taxon>
    </lineage>
</organism>
<dbReference type="EMBL" id="ML995847">
    <property type="protein sequence ID" value="KAF2768203.1"/>
    <property type="molecule type" value="Genomic_DNA"/>
</dbReference>
<gene>
    <name evidence="1" type="ORF">EJ03DRAFT_328567</name>
</gene>
<accession>A0A6G1L5J2</accession>
<sequence length="172" mass="18970">MPVDTQRPSQDVPPVILASASARVRGGRDSCYLRCYSRVMQSGSLVLACLEDHDRSWRDIFGELHGLNDSAAQCGQSKRAGDVAALALSSIIIESQCELTALSAVPPWHVNDALQVLQCGRLQGDRIWDGTECTQGVVSRDMWPMVARQPRGRRRVTLPTVVNSTKRLVRRS</sequence>
<reference evidence="1" key="1">
    <citation type="journal article" date="2020" name="Stud. Mycol.">
        <title>101 Dothideomycetes genomes: a test case for predicting lifestyles and emergence of pathogens.</title>
        <authorList>
            <person name="Haridas S."/>
            <person name="Albert R."/>
            <person name="Binder M."/>
            <person name="Bloem J."/>
            <person name="Labutti K."/>
            <person name="Salamov A."/>
            <person name="Andreopoulos B."/>
            <person name="Baker S."/>
            <person name="Barry K."/>
            <person name="Bills G."/>
            <person name="Bluhm B."/>
            <person name="Cannon C."/>
            <person name="Castanera R."/>
            <person name="Culley D."/>
            <person name="Daum C."/>
            <person name="Ezra D."/>
            <person name="Gonzalez J."/>
            <person name="Henrissat B."/>
            <person name="Kuo A."/>
            <person name="Liang C."/>
            <person name="Lipzen A."/>
            <person name="Lutzoni F."/>
            <person name="Magnuson J."/>
            <person name="Mondo S."/>
            <person name="Nolan M."/>
            <person name="Ohm R."/>
            <person name="Pangilinan J."/>
            <person name="Park H.-J."/>
            <person name="Ramirez L."/>
            <person name="Alfaro M."/>
            <person name="Sun H."/>
            <person name="Tritt A."/>
            <person name="Yoshinaga Y."/>
            <person name="Zwiers L.-H."/>
            <person name="Turgeon B."/>
            <person name="Goodwin S."/>
            <person name="Spatafora J."/>
            <person name="Crous P."/>
            <person name="Grigoriev I."/>
        </authorList>
    </citation>
    <scope>NUCLEOTIDE SEQUENCE</scope>
    <source>
        <strain evidence="1">CBS 116005</strain>
    </source>
</reference>